<name>A0A6V8LMF9_9ACTN</name>
<feature type="active site" evidence="5">
    <location>
        <position position="81"/>
    </location>
</feature>
<keyword evidence="3" id="KW-0645">Protease</keyword>
<feature type="active site" evidence="5">
    <location>
        <position position="29"/>
    </location>
</feature>
<dbReference type="InterPro" id="IPR000223">
    <property type="entry name" value="Pept_S26A_signal_pept_1"/>
</dbReference>
<dbReference type="InterPro" id="IPR019533">
    <property type="entry name" value="Peptidase_S26"/>
</dbReference>
<evidence type="ECO:0000256" key="3">
    <source>
        <dbReference type="ARBA" id="ARBA00022670"/>
    </source>
</evidence>
<keyword evidence="4" id="KW-0378">Hydrolase</keyword>
<evidence type="ECO:0000256" key="1">
    <source>
        <dbReference type="ARBA" id="ARBA00004401"/>
    </source>
</evidence>
<dbReference type="PANTHER" id="PTHR43390">
    <property type="entry name" value="SIGNAL PEPTIDASE I"/>
    <property type="match status" value="1"/>
</dbReference>
<dbReference type="Gene3D" id="2.10.109.10">
    <property type="entry name" value="Umud Fragment, subunit A"/>
    <property type="match status" value="1"/>
</dbReference>
<evidence type="ECO:0000256" key="5">
    <source>
        <dbReference type="PIRSR" id="PIRSR600223-1"/>
    </source>
</evidence>
<dbReference type="SUPFAM" id="SSF51306">
    <property type="entry name" value="LexA/Signal peptidase"/>
    <property type="match status" value="1"/>
</dbReference>
<evidence type="ECO:0000259" key="6">
    <source>
        <dbReference type="Pfam" id="PF10502"/>
    </source>
</evidence>
<reference evidence="7 8" key="1">
    <citation type="submission" date="2020-03" db="EMBL/GenBank/DDBJ databases">
        <title>Whole genome shotgun sequence of Phytohabitans rumicis NBRC 108638.</title>
        <authorList>
            <person name="Komaki H."/>
            <person name="Tamura T."/>
        </authorList>
    </citation>
    <scope>NUCLEOTIDE SEQUENCE [LARGE SCALE GENOMIC DNA]</scope>
    <source>
        <strain evidence="7 8">NBRC 108638</strain>
    </source>
</reference>
<reference evidence="7 8" key="2">
    <citation type="submission" date="2020-03" db="EMBL/GenBank/DDBJ databases">
        <authorList>
            <person name="Ichikawa N."/>
            <person name="Kimura A."/>
            <person name="Kitahashi Y."/>
            <person name="Uohara A."/>
        </authorList>
    </citation>
    <scope>NUCLEOTIDE SEQUENCE [LARGE SCALE GENOMIC DNA]</scope>
    <source>
        <strain evidence="7 8">NBRC 108638</strain>
    </source>
</reference>
<dbReference type="PRINTS" id="PR00727">
    <property type="entry name" value="LEADERPTASE"/>
</dbReference>
<dbReference type="InterPro" id="IPR019756">
    <property type="entry name" value="Pept_S26A_signal_pept_1_Ser-AS"/>
</dbReference>
<dbReference type="PANTHER" id="PTHR43390:SF1">
    <property type="entry name" value="CHLOROPLAST PROCESSING PEPTIDASE"/>
    <property type="match status" value="1"/>
</dbReference>
<dbReference type="InterPro" id="IPR036286">
    <property type="entry name" value="LexA/Signal_pep-like_sf"/>
</dbReference>
<dbReference type="EMBL" id="BLPG01000001">
    <property type="protein sequence ID" value="GFJ93825.1"/>
    <property type="molecule type" value="Genomic_DNA"/>
</dbReference>
<evidence type="ECO:0000313" key="8">
    <source>
        <dbReference type="Proteomes" id="UP000482960"/>
    </source>
</evidence>
<sequence>MLVVVGLAVALGVRSVRGRYVVVTVEGVSMAPTLVDGDRVVVRRRSATEVRPGDVVVLEPPADASAGTGPGGPVGPRWNIKRVVAVAGDPVPDDVPVEGVDRVPAGSLVVFGDNPDGVDSRQRGLFESARLLGVAVRRLGGRPL</sequence>
<comment type="similarity">
    <text evidence="2">Belongs to the peptidase S26 family.</text>
</comment>
<feature type="domain" description="Peptidase S26" evidence="6">
    <location>
        <begin position="4"/>
        <end position="91"/>
    </location>
</feature>
<organism evidence="7 8">
    <name type="scientific">Phytohabitans rumicis</name>
    <dbReference type="NCBI Taxonomy" id="1076125"/>
    <lineage>
        <taxon>Bacteria</taxon>
        <taxon>Bacillati</taxon>
        <taxon>Actinomycetota</taxon>
        <taxon>Actinomycetes</taxon>
        <taxon>Micromonosporales</taxon>
        <taxon>Micromonosporaceae</taxon>
    </lineage>
</organism>
<dbReference type="PROSITE" id="PS00501">
    <property type="entry name" value="SPASE_I_1"/>
    <property type="match status" value="1"/>
</dbReference>
<evidence type="ECO:0000256" key="2">
    <source>
        <dbReference type="ARBA" id="ARBA00009370"/>
    </source>
</evidence>
<evidence type="ECO:0000256" key="4">
    <source>
        <dbReference type="ARBA" id="ARBA00022801"/>
    </source>
</evidence>
<dbReference type="GO" id="GO:0006465">
    <property type="term" value="P:signal peptide processing"/>
    <property type="evidence" value="ECO:0007669"/>
    <property type="project" value="InterPro"/>
</dbReference>
<dbReference type="CDD" id="cd06530">
    <property type="entry name" value="S26_SPase_I"/>
    <property type="match status" value="1"/>
</dbReference>
<accession>A0A6V8LMF9</accession>
<dbReference type="AlphaFoldDB" id="A0A6V8LMF9"/>
<keyword evidence="8" id="KW-1185">Reference proteome</keyword>
<dbReference type="Pfam" id="PF10502">
    <property type="entry name" value="Peptidase_S26"/>
    <property type="match status" value="1"/>
</dbReference>
<dbReference type="Proteomes" id="UP000482960">
    <property type="component" value="Unassembled WGS sequence"/>
</dbReference>
<evidence type="ECO:0000313" key="7">
    <source>
        <dbReference type="EMBL" id="GFJ93825.1"/>
    </source>
</evidence>
<proteinExistence type="inferred from homology"/>
<gene>
    <name evidence="7" type="primary">lepB_2</name>
    <name evidence="7" type="ORF">Prum_074670</name>
</gene>
<comment type="subcellular location">
    <subcellularLocation>
        <location evidence="1">Cell membrane</location>
        <topology evidence="1">Single-pass type II membrane protein</topology>
    </subcellularLocation>
</comment>
<protein>
    <submittedName>
        <fullName evidence="7">S26 family signal peptidase</fullName>
    </submittedName>
</protein>
<dbReference type="GO" id="GO:0004252">
    <property type="term" value="F:serine-type endopeptidase activity"/>
    <property type="evidence" value="ECO:0007669"/>
    <property type="project" value="InterPro"/>
</dbReference>
<comment type="caution">
    <text evidence="7">The sequence shown here is derived from an EMBL/GenBank/DDBJ whole genome shotgun (WGS) entry which is preliminary data.</text>
</comment>
<dbReference type="GO" id="GO:0005886">
    <property type="term" value="C:plasma membrane"/>
    <property type="evidence" value="ECO:0007669"/>
    <property type="project" value="UniProtKB-SubCell"/>
</dbReference>